<dbReference type="RefSeq" id="WP_118324207.1">
    <property type="nucleotide sequence ID" value="NZ_QRYQ01000001.1"/>
</dbReference>
<sequence length="150" mass="17250">MPNWCVGTLRVRGTKENLTKFVLEGLQPIDYIGEDLEALKMDDYGRVECSRCWIKGTRRGFILDLEEFICDWNDEGKITIGLEAEFAWGISAEELLQSCKKYGVDMRIHAFECGMCFNQIIEIIDGEITKDEEVKFDDYNWDCICPNIGG</sequence>
<dbReference type="EMBL" id="QRYQ01000001">
    <property type="protein sequence ID" value="RGU94014.1"/>
    <property type="molecule type" value="Genomic_DNA"/>
</dbReference>
<dbReference type="AlphaFoldDB" id="A0A395WB82"/>
<protein>
    <recommendedName>
        <fullName evidence="3">YubB ferredoxin-like domain-containing protein</fullName>
    </recommendedName>
</protein>
<evidence type="ECO:0000313" key="2">
    <source>
        <dbReference type="Proteomes" id="UP000265489"/>
    </source>
</evidence>
<name>A0A395WB82_9FIRM</name>
<evidence type="ECO:0008006" key="3">
    <source>
        <dbReference type="Google" id="ProtNLM"/>
    </source>
</evidence>
<accession>A0A395WB82</accession>
<dbReference type="Proteomes" id="UP000265489">
    <property type="component" value="Unassembled WGS sequence"/>
</dbReference>
<reference evidence="1 2" key="1">
    <citation type="submission" date="2018-08" db="EMBL/GenBank/DDBJ databases">
        <title>A genome reference for cultivated species of the human gut microbiota.</title>
        <authorList>
            <person name="Zou Y."/>
            <person name="Xue W."/>
            <person name="Luo G."/>
        </authorList>
    </citation>
    <scope>NUCLEOTIDE SEQUENCE [LARGE SCALE GENOMIC DNA]</scope>
    <source>
        <strain evidence="1 2">AF15-20</strain>
    </source>
</reference>
<evidence type="ECO:0000313" key="1">
    <source>
        <dbReference type="EMBL" id="RGU94014.1"/>
    </source>
</evidence>
<proteinExistence type="predicted"/>
<comment type="caution">
    <text evidence="1">The sequence shown here is derived from an EMBL/GenBank/DDBJ whole genome shotgun (WGS) entry which is preliminary data.</text>
</comment>
<gene>
    <name evidence="1" type="ORF">DWW32_00435</name>
</gene>
<organism evidence="1 2">
    <name type="scientific">Holdemanella biformis</name>
    <dbReference type="NCBI Taxonomy" id="1735"/>
    <lineage>
        <taxon>Bacteria</taxon>
        <taxon>Bacillati</taxon>
        <taxon>Bacillota</taxon>
        <taxon>Erysipelotrichia</taxon>
        <taxon>Erysipelotrichales</taxon>
        <taxon>Erysipelotrichaceae</taxon>
        <taxon>Holdemanella</taxon>
    </lineage>
</organism>